<gene>
    <name evidence="1" type="ORF">METZ01_LOCUS626</name>
</gene>
<dbReference type="EMBL" id="UINC01000033">
    <property type="protein sequence ID" value="SUZ47772.1"/>
    <property type="molecule type" value="Genomic_DNA"/>
</dbReference>
<evidence type="ECO:0000313" key="1">
    <source>
        <dbReference type="EMBL" id="SUZ47772.1"/>
    </source>
</evidence>
<accession>A0A381MZK8</accession>
<proteinExistence type="predicted"/>
<protein>
    <submittedName>
        <fullName evidence="1">Uncharacterized protein</fullName>
    </submittedName>
</protein>
<dbReference type="AlphaFoldDB" id="A0A381MZK8"/>
<name>A0A381MZK8_9ZZZZ</name>
<sequence length="40" mass="4407">MFWIRGGAPLKGTAIGWLTRLFATYDSQASFGSLFRTGPK</sequence>
<organism evidence="1">
    <name type="scientific">marine metagenome</name>
    <dbReference type="NCBI Taxonomy" id="408172"/>
    <lineage>
        <taxon>unclassified sequences</taxon>
        <taxon>metagenomes</taxon>
        <taxon>ecological metagenomes</taxon>
    </lineage>
</organism>
<reference evidence="1" key="1">
    <citation type="submission" date="2018-05" db="EMBL/GenBank/DDBJ databases">
        <authorList>
            <person name="Lanie J.A."/>
            <person name="Ng W.-L."/>
            <person name="Kazmierczak K.M."/>
            <person name="Andrzejewski T.M."/>
            <person name="Davidsen T.M."/>
            <person name="Wayne K.J."/>
            <person name="Tettelin H."/>
            <person name="Glass J.I."/>
            <person name="Rusch D."/>
            <person name="Podicherti R."/>
            <person name="Tsui H.-C.T."/>
            <person name="Winkler M.E."/>
        </authorList>
    </citation>
    <scope>NUCLEOTIDE SEQUENCE</scope>
</reference>